<feature type="domain" description="Cytosol aminopeptidase" evidence="6">
    <location>
        <begin position="173"/>
        <end position="477"/>
    </location>
</feature>
<comment type="caution">
    <text evidence="7">The sequence shown here is derived from an EMBL/GenBank/DDBJ whole genome shotgun (WGS) entry which is preliminary data.</text>
</comment>
<dbReference type="EMBL" id="QPJS01000002">
    <property type="protein sequence ID" value="RCX03619.1"/>
    <property type="molecule type" value="Genomic_DNA"/>
</dbReference>
<evidence type="ECO:0000259" key="6">
    <source>
        <dbReference type="Pfam" id="PF00883"/>
    </source>
</evidence>
<dbReference type="InterPro" id="IPR011356">
    <property type="entry name" value="Leucine_aapep/pepB"/>
</dbReference>
<dbReference type="Gene3D" id="3.40.630.10">
    <property type="entry name" value="Zn peptidases"/>
    <property type="match status" value="1"/>
</dbReference>
<keyword evidence="2 7" id="KW-0031">Aminopeptidase</keyword>
<accession>A0A369A330</accession>
<evidence type="ECO:0000256" key="5">
    <source>
        <dbReference type="ARBA" id="ARBA00023211"/>
    </source>
</evidence>
<dbReference type="AlphaFoldDB" id="A0A369A330"/>
<dbReference type="RefSeq" id="WP_051889426.1">
    <property type="nucleotide sequence ID" value="NZ_BHZF01000002.1"/>
</dbReference>
<dbReference type="SUPFAM" id="SSF53187">
    <property type="entry name" value="Zn-dependent exopeptidases"/>
    <property type="match status" value="1"/>
</dbReference>
<dbReference type="GO" id="GO:0006508">
    <property type="term" value="P:proteolysis"/>
    <property type="evidence" value="ECO:0007669"/>
    <property type="project" value="UniProtKB-KW"/>
</dbReference>
<organism evidence="7 8">
    <name type="scientific">Schleiferia thermophila</name>
    <dbReference type="NCBI Taxonomy" id="884107"/>
    <lineage>
        <taxon>Bacteria</taxon>
        <taxon>Pseudomonadati</taxon>
        <taxon>Bacteroidota</taxon>
        <taxon>Flavobacteriia</taxon>
        <taxon>Flavobacteriales</taxon>
        <taxon>Schleiferiaceae</taxon>
        <taxon>Schleiferia</taxon>
    </lineage>
</organism>
<name>A0A369A330_9FLAO</name>
<keyword evidence="3" id="KW-0645">Protease</keyword>
<keyword evidence="5" id="KW-0464">Manganese</keyword>
<protein>
    <submittedName>
        <fullName evidence="7">Leucyl aminopeptidase</fullName>
    </submittedName>
</protein>
<evidence type="ECO:0000256" key="4">
    <source>
        <dbReference type="ARBA" id="ARBA00022801"/>
    </source>
</evidence>
<comment type="similarity">
    <text evidence="1">Belongs to the peptidase M17 family.</text>
</comment>
<dbReference type="InterPro" id="IPR000819">
    <property type="entry name" value="Peptidase_M17_C"/>
</dbReference>
<dbReference type="GO" id="GO:0005737">
    <property type="term" value="C:cytoplasm"/>
    <property type="evidence" value="ECO:0007669"/>
    <property type="project" value="InterPro"/>
</dbReference>
<dbReference type="GO" id="GO:0070006">
    <property type="term" value="F:metalloaminopeptidase activity"/>
    <property type="evidence" value="ECO:0007669"/>
    <property type="project" value="InterPro"/>
</dbReference>
<dbReference type="PRINTS" id="PR00481">
    <property type="entry name" value="LAMNOPPTDASE"/>
</dbReference>
<proteinExistence type="inferred from homology"/>
<keyword evidence="4" id="KW-0378">Hydrolase</keyword>
<reference evidence="7 8" key="1">
    <citation type="submission" date="2018-07" db="EMBL/GenBank/DDBJ databases">
        <title>Genomic Encyclopedia of Type Strains, Phase IV (KMG-IV): sequencing the most valuable type-strain genomes for metagenomic binning, comparative biology and taxonomic classification.</title>
        <authorList>
            <person name="Goeker M."/>
        </authorList>
    </citation>
    <scope>NUCLEOTIDE SEQUENCE [LARGE SCALE GENOMIC DNA]</scope>
    <source>
        <strain evidence="7 8">DSM 21410</strain>
    </source>
</reference>
<gene>
    <name evidence="7" type="ORF">DES35_10268</name>
</gene>
<sequence>MKIDFTHQWSIDTALCFVPITEDESSEVILSRLANENGLIKEFLSKKSIAKLHILIDQKFYVLIKVNASKSFSAITADFRKVIREVKDFPSGNWAIDLTTITDKAFTNVLARAWVHACVVSLQKIGKNKTTEELFHCLDSDKAHLQLVTPYADDIREDVLQQVVVANAQLNAMTLGNAPSNKKDINFLTAYCEVMARKAGLEIEIFDQDRLMVEGFKALLAVNRGSEQPARFILLKYNMSASDLPLVALVGKGVIFDTGGINLKPSDNLFLMKSDMCGAAAVLGAAEAIALNHRKIRLLAAIPLTDNAIDAKSTKPGDVIGSYNGKTIEVIDTDAEGRLCLADALSYISRNYSPDYIIDIATLTGSAARALGHHYAALFSPDENFQNILRTAGQITGEKLWPLPLDDDYKEDLHSDVADLANFSNKPTAGAISAALFLKEFVDDPNRWAHIDIAGTAFTSSEFGKQRNASGFGVQLLYQFVKTIESIY</sequence>
<evidence type="ECO:0000256" key="1">
    <source>
        <dbReference type="ARBA" id="ARBA00009528"/>
    </source>
</evidence>
<evidence type="ECO:0000313" key="7">
    <source>
        <dbReference type="EMBL" id="RCX03619.1"/>
    </source>
</evidence>
<evidence type="ECO:0000256" key="2">
    <source>
        <dbReference type="ARBA" id="ARBA00022438"/>
    </source>
</evidence>
<dbReference type="PANTHER" id="PTHR11963">
    <property type="entry name" value="LEUCINE AMINOPEPTIDASE-RELATED"/>
    <property type="match status" value="1"/>
</dbReference>
<keyword evidence="8" id="KW-1185">Reference proteome</keyword>
<evidence type="ECO:0000313" key="8">
    <source>
        <dbReference type="Proteomes" id="UP000253517"/>
    </source>
</evidence>
<dbReference type="GO" id="GO:0030145">
    <property type="term" value="F:manganese ion binding"/>
    <property type="evidence" value="ECO:0007669"/>
    <property type="project" value="InterPro"/>
</dbReference>
<dbReference type="CDD" id="cd00433">
    <property type="entry name" value="Peptidase_M17"/>
    <property type="match status" value="1"/>
</dbReference>
<evidence type="ECO:0000256" key="3">
    <source>
        <dbReference type="ARBA" id="ARBA00022670"/>
    </source>
</evidence>
<dbReference type="PANTHER" id="PTHR11963:SF23">
    <property type="entry name" value="CYTOSOL AMINOPEPTIDASE"/>
    <property type="match status" value="1"/>
</dbReference>
<dbReference type="Proteomes" id="UP000253517">
    <property type="component" value="Unassembled WGS sequence"/>
</dbReference>
<dbReference type="Pfam" id="PF00883">
    <property type="entry name" value="Peptidase_M17"/>
    <property type="match status" value="1"/>
</dbReference>